<proteinExistence type="predicted"/>
<name>A0A838A895_9PSEU</name>
<gene>
    <name evidence="2" type="ORF">H0B56_03860</name>
</gene>
<keyword evidence="1" id="KW-0472">Membrane</keyword>
<feature type="transmembrane region" description="Helical" evidence="1">
    <location>
        <begin position="28"/>
        <end position="48"/>
    </location>
</feature>
<keyword evidence="1" id="KW-1133">Transmembrane helix</keyword>
<keyword evidence="3" id="KW-1185">Reference proteome</keyword>
<evidence type="ECO:0000256" key="1">
    <source>
        <dbReference type="SAM" id="Phobius"/>
    </source>
</evidence>
<dbReference type="AlphaFoldDB" id="A0A838A895"/>
<evidence type="ECO:0000313" key="2">
    <source>
        <dbReference type="EMBL" id="MBA0124671.1"/>
    </source>
</evidence>
<evidence type="ECO:0000313" key="3">
    <source>
        <dbReference type="Proteomes" id="UP000582974"/>
    </source>
</evidence>
<sequence length="67" mass="6605">MSLYLVVCLAIAAVVVIAALKKGAIAWVIAGAVALSLLAGVPAVSGPFTQLTQGVARVITETISGLG</sequence>
<dbReference type="EMBL" id="JACCKD010000001">
    <property type="protein sequence ID" value="MBA0124671.1"/>
    <property type="molecule type" value="Genomic_DNA"/>
</dbReference>
<dbReference type="Proteomes" id="UP000582974">
    <property type="component" value="Unassembled WGS sequence"/>
</dbReference>
<reference evidence="2 3" key="1">
    <citation type="submission" date="2020-07" db="EMBL/GenBank/DDBJ databases">
        <title>Genome of Haloechinothrix sp.</title>
        <authorList>
            <person name="Tang S.-K."/>
            <person name="Yang L."/>
            <person name="Zhu W.-Y."/>
        </authorList>
    </citation>
    <scope>NUCLEOTIDE SEQUENCE [LARGE SCALE GENOMIC DNA]</scope>
    <source>
        <strain evidence="2 3">YIM 98757</strain>
    </source>
</reference>
<comment type="caution">
    <text evidence="2">The sequence shown here is derived from an EMBL/GenBank/DDBJ whole genome shotgun (WGS) entry which is preliminary data.</text>
</comment>
<dbReference type="RefSeq" id="WP_180891500.1">
    <property type="nucleotide sequence ID" value="NZ_JACCKD010000001.1"/>
</dbReference>
<protein>
    <submittedName>
        <fullName evidence="2">Uncharacterized protein</fullName>
    </submittedName>
</protein>
<keyword evidence="1" id="KW-0812">Transmembrane</keyword>
<organism evidence="2 3">
    <name type="scientific">Haloechinothrix aidingensis</name>
    <dbReference type="NCBI Taxonomy" id="2752311"/>
    <lineage>
        <taxon>Bacteria</taxon>
        <taxon>Bacillati</taxon>
        <taxon>Actinomycetota</taxon>
        <taxon>Actinomycetes</taxon>
        <taxon>Pseudonocardiales</taxon>
        <taxon>Pseudonocardiaceae</taxon>
        <taxon>Haloechinothrix</taxon>
    </lineage>
</organism>
<accession>A0A838A895</accession>